<dbReference type="Pfam" id="PF00534">
    <property type="entry name" value="Glycos_transf_1"/>
    <property type="match status" value="1"/>
</dbReference>
<keyword evidence="6" id="KW-1185">Reference proteome</keyword>
<evidence type="ECO:0000259" key="4">
    <source>
        <dbReference type="Pfam" id="PF13439"/>
    </source>
</evidence>
<organism evidence="5 6">
    <name type="scientific">Streptomyces incarnatus</name>
    <dbReference type="NCBI Taxonomy" id="665007"/>
    <lineage>
        <taxon>Bacteria</taxon>
        <taxon>Bacillati</taxon>
        <taxon>Actinomycetota</taxon>
        <taxon>Actinomycetes</taxon>
        <taxon>Kitasatosporales</taxon>
        <taxon>Streptomycetaceae</taxon>
        <taxon>Streptomyces</taxon>
    </lineage>
</organism>
<accession>A0ABM5TRX5</accession>
<dbReference type="GO" id="GO:0016757">
    <property type="term" value="F:glycosyltransferase activity"/>
    <property type="evidence" value="ECO:0007669"/>
    <property type="project" value="UniProtKB-KW"/>
</dbReference>
<dbReference type="InterPro" id="IPR050194">
    <property type="entry name" value="Glycosyltransferase_grp1"/>
</dbReference>
<dbReference type="CDD" id="cd03801">
    <property type="entry name" value="GT4_PimA-like"/>
    <property type="match status" value="1"/>
</dbReference>
<feature type="domain" description="Glycosyltransferase subfamily 4-like N-terminal" evidence="4">
    <location>
        <begin position="15"/>
        <end position="178"/>
    </location>
</feature>
<gene>
    <name evidence="5" type="ORF">ABB07_27675</name>
</gene>
<dbReference type="PANTHER" id="PTHR45947">
    <property type="entry name" value="SULFOQUINOVOSYL TRANSFERASE SQD2"/>
    <property type="match status" value="1"/>
</dbReference>
<evidence type="ECO:0000313" key="5">
    <source>
        <dbReference type="EMBL" id="AKJ13678.1"/>
    </source>
</evidence>
<dbReference type="InterPro" id="IPR001296">
    <property type="entry name" value="Glyco_trans_1"/>
</dbReference>
<name>A0ABM5TRX5_9ACTN</name>
<dbReference type="EMBL" id="CP011497">
    <property type="protein sequence ID" value="AKJ13678.1"/>
    <property type="molecule type" value="Genomic_DNA"/>
</dbReference>
<sequence>MRTTLIVTNDFPPRPGGIQAFLHNMALRLDPGRLVVYASTWKRGREGARATAAFDAEQPFTVVRDRTTMLLPTPQATRRAVGLLREHGCTSVWFGAAAPLGLMAPALRRAGAERLVATTHGHEAGWAQLPAARQLLRRIGETTDTITYLGEYTRSRIATALTPAAAARMVQLPPGVDEKTFHPGSGGAEVRARLGLTDRPVVVCVSRLVPRKGQDTLIRAMPRILAAEPDTVLLIVGGGPYERDLRRMAAETGLSGSVRFTGSVPWSDLPAHYGAGDVFAMPCRTRRGGLDVEGLGIVYLEASATGLPVVAGDSGGAPDAVLDGETGWVVKGGSPEEAAARIIPLLQDPELRRRMGERGRQWVEERWRWDLLAETLKTLL</sequence>
<dbReference type="SUPFAM" id="SSF53756">
    <property type="entry name" value="UDP-Glycosyltransferase/glycogen phosphorylase"/>
    <property type="match status" value="1"/>
</dbReference>
<keyword evidence="2" id="KW-0808">Transferase</keyword>
<dbReference type="PANTHER" id="PTHR45947:SF3">
    <property type="entry name" value="SULFOQUINOVOSYL TRANSFERASE SQD2"/>
    <property type="match status" value="1"/>
</dbReference>
<dbReference type="InterPro" id="IPR028098">
    <property type="entry name" value="Glyco_trans_4-like_N"/>
</dbReference>
<reference evidence="5 6" key="1">
    <citation type="journal article" date="2015" name="ISME J.">
        <title>Draft Genome Sequence of Streptomyces incarnatus NRRL8089, which Produces the Nucleoside Antibiotic Sinefungin.</title>
        <authorList>
            <person name="Oshima K."/>
            <person name="Hattori M."/>
            <person name="Shimizu H."/>
            <person name="Fukuda K."/>
            <person name="Nemoto M."/>
            <person name="Inagaki K."/>
            <person name="Tamura T."/>
        </authorList>
    </citation>
    <scope>NUCLEOTIDE SEQUENCE [LARGE SCALE GENOMIC DNA]</scope>
    <source>
        <strain evidence="5 6">NRRL 8089</strain>
    </source>
</reference>
<evidence type="ECO:0000313" key="6">
    <source>
        <dbReference type="Proteomes" id="UP000035366"/>
    </source>
</evidence>
<proteinExistence type="predicted"/>
<evidence type="ECO:0000256" key="2">
    <source>
        <dbReference type="ARBA" id="ARBA00022679"/>
    </source>
</evidence>
<dbReference type="Pfam" id="PF13439">
    <property type="entry name" value="Glyco_transf_4"/>
    <property type="match status" value="1"/>
</dbReference>
<evidence type="ECO:0000259" key="3">
    <source>
        <dbReference type="Pfam" id="PF00534"/>
    </source>
</evidence>
<dbReference type="RefSeq" id="WP_208901323.1">
    <property type="nucleotide sequence ID" value="NZ_CP011497.1"/>
</dbReference>
<dbReference type="Gene3D" id="3.40.50.2000">
    <property type="entry name" value="Glycogen Phosphorylase B"/>
    <property type="match status" value="2"/>
</dbReference>
<keyword evidence="1 5" id="KW-0328">Glycosyltransferase</keyword>
<evidence type="ECO:0000256" key="1">
    <source>
        <dbReference type="ARBA" id="ARBA00022676"/>
    </source>
</evidence>
<feature type="domain" description="Glycosyl transferase family 1" evidence="3">
    <location>
        <begin position="191"/>
        <end position="362"/>
    </location>
</feature>
<dbReference type="Proteomes" id="UP000035366">
    <property type="component" value="Chromosome"/>
</dbReference>
<protein>
    <submittedName>
        <fullName evidence="5">GDP-mannose-dependent alpha-(1-6)-phosphatidylinositol monomannoside mannosyltransferase</fullName>
    </submittedName>
</protein>